<dbReference type="EMBL" id="JAUUTY010000005">
    <property type="protein sequence ID" value="KAK1629312.1"/>
    <property type="molecule type" value="Genomic_DNA"/>
</dbReference>
<evidence type="ECO:0000313" key="8">
    <source>
        <dbReference type="Proteomes" id="UP001231189"/>
    </source>
</evidence>
<keyword evidence="8" id="KW-1185">Reference proteome</keyword>
<dbReference type="InterPro" id="IPR038005">
    <property type="entry name" value="RX-like_CC"/>
</dbReference>
<keyword evidence="3" id="KW-0677">Repeat</keyword>
<dbReference type="CDD" id="cd14798">
    <property type="entry name" value="RX-CC_like"/>
    <property type="match status" value="1"/>
</dbReference>
<evidence type="ECO:0000313" key="7">
    <source>
        <dbReference type="EMBL" id="KAK1629312.1"/>
    </source>
</evidence>
<name>A0AAD8VZE8_LOLMU</name>
<keyword evidence="4" id="KW-0547">Nucleotide-binding</keyword>
<evidence type="ECO:0000259" key="6">
    <source>
        <dbReference type="Pfam" id="PF18052"/>
    </source>
</evidence>
<keyword evidence="5" id="KW-0611">Plant defense</keyword>
<evidence type="ECO:0000256" key="2">
    <source>
        <dbReference type="ARBA" id="ARBA00022614"/>
    </source>
</evidence>
<dbReference type="PANTHER" id="PTHR19338:SF75">
    <property type="entry name" value="OS08G0170100 PROTEIN"/>
    <property type="match status" value="1"/>
</dbReference>
<evidence type="ECO:0000256" key="5">
    <source>
        <dbReference type="ARBA" id="ARBA00022821"/>
    </source>
</evidence>
<dbReference type="Gene3D" id="1.20.5.4130">
    <property type="match status" value="1"/>
</dbReference>
<accession>A0AAD8VZE8</accession>
<dbReference type="InterPro" id="IPR041118">
    <property type="entry name" value="Rx_N"/>
</dbReference>
<evidence type="ECO:0000256" key="3">
    <source>
        <dbReference type="ARBA" id="ARBA00022737"/>
    </source>
</evidence>
<sequence>MPPSELAMDLERGAMGALLPKLVELLKEEYKLEAGMRKDVVFLESEMRSMDAALRKVARVRRDQLDEQVKIWANDVKELSYEMEDVVDGFLIRAEGSAPDPDVDSFRGFVRKVLNLFKKRKTDHHIADAINDIKDQVHEHLMKSKQHIVWLEVNDSESKASGHMPQATGT</sequence>
<comment type="similarity">
    <text evidence="1">Belongs to the disease resistance NB-LRR family.</text>
</comment>
<feature type="domain" description="Disease resistance N-terminal" evidence="6">
    <location>
        <begin position="14"/>
        <end position="98"/>
    </location>
</feature>
<keyword evidence="2" id="KW-0433">Leucine-rich repeat</keyword>
<protein>
    <recommendedName>
        <fullName evidence="6">Disease resistance N-terminal domain-containing protein</fullName>
    </recommendedName>
</protein>
<evidence type="ECO:0000256" key="4">
    <source>
        <dbReference type="ARBA" id="ARBA00022741"/>
    </source>
</evidence>
<dbReference type="PANTHER" id="PTHR19338">
    <property type="entry name" value="TRANSLOCASE OF INNER MITOCHONDRIAL MEMBRANE 13 HOMOLOG"/>
    <property type="match status" value="1"/>
</dbReference>
<dbReference type="GO" id="GO:0006952">
    <property type="term" value="P:defense response"/>
    <property type="evidence" value="ECO:0007669"/>
    <property type="project" value="UniProtKB-KW"/>
</dbReference>
<gene>
    <name evidence="7" type="ORF">QYE76_003627</name>
</gene>
<proteinExistence type="inferred from homology"/>
<dbReference type="AlphaFoldDB" id="A0AAD8VZE8"/>
<reference evidence="7" key="1">
    <citation type="submission" date="2023-07" db="EMBL/GenBank/DDBJ databases">
        <title>A chromosome-level genome assembly of Lolium multiflorum.</title>
        <authorList>
            <person name="Chen Y."/>
            <person name="Copetti D."/>
            <person name="Kolliker R."/>
            <person name="Studer B."/>
        </authorList>
    </citation>
    <scope>NUCLEOTIDE SEQUENCE</scope>
    <source>
        <strain evidence="7">02402/16</strain>
        <tissue evidence="7">Leaf</tissue>
    </source>
</reference>
<dbReference type="Pfam" id="PF18052">
    <property type="entry name" value="Rx_N"/>
    <property type="match status" value="1"/>
</dbReference>
<evidence type="ECO:0000256" key="1">
    <source>
        <dbReference type="ARBA" id="ARBA00008894"/>
    </source>
</evidence>
<dbReference type="GO" id="GO:0000166">
    <property type="term" value="F:nucleotide binding"/>
    <property type="evidence" value="ECO:0007669"/>
    <property type="project" value="UniProtKB-KW"/>
</dbReference>
<comment type="caution">
    <text evidence="7">The sequence shown here is derived from an EMBL/GenBank/DDBJ whole genome shotgun (WGS) entry which is preliminary data.</text>
</comment>
<dbReference type="Proteomes" id="UP001231189">
    <property type="component" value="Unassembled WGS sequence"/>
</dbReference>
<organism evidence="7 8">
    <name type="scientific">Lolium multiflorum</name>
    <name type="common">Italian ryegrass</name>
    <name type="synonym">Lolium perenne subsp. multiflorum</name>
    <dbReference type="NCBI Taxonomy" id="4521"/>
    <lineage>
        <taxon>Eukaryota</taxon>
        <taxon>Viridiplantae</taxon>
        <taxon>Streptophyta</taxon>
        <taxon>Embryophyta</taxon>
        <taxon>Tracheophyta</taxon>
        <taxon>Spermatophyta</taxon>
        <taxon>Magnoliopsida</taxon>
        <taxon>Liliopsida</taxon>
        <taxon>Poales</taxon>
        <taxon>Poaceae</taxon>
        <taxon>BOP clade</taxon>
        <taxon>Pooideae</taxon>
        <taxon>Poodae</taxon>
        <taxon>Poeae</taxon>
        <taxon>Poeae Chloroplast Group 2 (Poeae type)</taxon>
        <taxon>Loliodinae</taxon>
        <taxon>Loliinae</taxon>
        <taxon>Lolium</taxon>
    </lineage>
</organism>